<comment type="caution">
    <text evidence="7">The sequence shown here is derived from an EMBL/GenBank/DDBJ whole genome shotgun (WGS) entry which is preliminary data.</text>
</comment>
<dbReference type="PANTHER" id="PTHR30481">
    <property type="entry name" value="DNA ADENINE METHYLASE"/>
    <property type="match status" value="1"/>
</dbReference>
<dbReference type="GO" id="GO:0032259">
    <property type="term" value="P:methylation"/>
    <property type="evidence" value="ECO:0007669"/>
    <property type="project" value="UniProtKB-KW"/>
</dbReference>
<gene>
    <name evidence="7" type="ORF">FC752_03155</name>
</gene>
<comment type="catalytic activity">
    <reaction evidence="6">
        <text>a 2'-deoxyadenosine in DNA + S-adenosyl-L-methionine = an N(6)-methyl-2'-deoxyadenosine in DNA + S-adenosyl-L-homocysteine + H(+)</text>
        <dbReference type="Rhea" id="RHEA:15197"/>
        <dbReference type="Rhea" id="RHEA-COMP:12418"/>
        <dbReference type="Rhea" id="RHEA-COMP:12419"/>
        <dbReference type="ChEBI" id="CHEBI:15378"/>
        <dbReference type="ChEBI" id="CHEBI:57856"/>
        <dbReference type="ChEBI" id="CHEBI:59789"/>
        <dbReference type="ChEBI" id="CHEBI:90615"/>
        <dbReference type="ChEBI" id="CHEBI:90616"/>
        <dbReference type="EC" id="2.1.1.72"/>
    </reaction>
</comment>
<dbReference type="Gene3D" id="3.40.50.150">
    <property type="entry name" value="Vaccinia Virus protein VP39"/>
    <property type="match status" value="1"/>
</dbReference>
<evidence type="ECO:0000256" key="3">
    <source>
        <dbReference type="ARBA" id="ARBA00022603"/>
    </source>
</evidence>
<sequence length="289" mass="33717">MPYTKSPLRYPGGKTQLHKFVSHNMELNGVVEGVYCEPFAGGAGVAIELLLTQKVERVILNDLNNGIYSIWYSILNDIEKFIDKIEEIEITIDEWLVQKKIYSELINSGYSIDLAFATFFLNRTCRSGIITGGPIGNMEQTAKDKIDARFNKKTLIKKIREINRKRDCIDLYNLDANALIDEVIIHEDPSKLFIFFDPPYYKQGKNLYTNFFQHNDHVLLSEKIRKLNNYNWIVTYDFESAIKDIYSGYPIRSYDLNYSVTKKRKEKEYLIFNPNLNIESYDKVELNNL</sequence>
<dbReference type="EMBL" id="SZPV01000008">
    <property type="protein sequence ID" value="TKI67044.1"/>
    <property type="molecule type" value="Genomic_DNA"/>
</dbReference>
<dbReference type="InterPro" id="IPR023095">
    <property type="entry name" value="Ade_MeTrfase_dom_2"/>
</dbReference>
<evidence type="ECO:0000256" key="5">
    <source>
        <dbReference type="ARBA" id="ARBA00022691"/>
    </source>
</evidence>
<dbReference type="EC" id="2.1.1.72" evidence="2"/>
<dbReference type="Pfam" id="PF02086">
    <property type="entry name" value="MethyltransfD12"/>
    <property type="match status" value="1"/>
</dbReference>
<keyword evidence="8" id="KW-1185">Reference proteome</keyword>
<dbReference type="Proteomes" id="UP000308539">
    <property type="component" value="Unassembled WGS sequence"/>
</dbReference>
<dbReference type="InterPro" id="IPR012263">
    <property type="entry name" value="M_m6A_EcoRV"/>
</dbReference>
<proteinExistence type="inferred from homology"/>
<dbReference type="GO" id="GO:0008168">
    <property type="term" value="F:methyltransferase activity"/>
    <property type="evidence" value="ECO:0007669"/>
    <property type="project" value="UniProtKB-KW"/>
</dbReference>
<name>A0ABY2TG69_9BACI</name>
<dbReference type="PANTHER" id="PTHR30481:SF2">
    <property type="entry name" value="SITE-SPECIFIC DNA-METHYLTRANSFERASE (ADENINE-SPECIFIC)"/>
    <property type="match status" value="1"/>
</dbReference>
<accession>A0ABY2TG69</accession>
<evidence type="ECO:0000256" key="1">
    <source>
        <dbReference type="ARBA" id="ARBA00006594"/>
    </source>
</evidence>
<organism evidence="7 8">
    <name type="scientific">Lysinibacillus varians</name>
    <dbReference type="NCBI Taxonomy" id="1145276"/>
    <lineage>
        <taxon>Bacteria</taxon>
        <taxon>Bacillati</taxon>
        <taxon>Bacillota</taxon>
        <taxon>Bacilli</taxon>
        <taxon>Bacillales</taxon>
        <taxon>Bacillaceae</taxon>
        <taxon>Lysinibacillus</taxon>
    </lineage>
</organism>
<dbReference type="InterPro" id="IPR029063">
    <property type="entry name" value="SAM-dependent_MTases_sf"/>
</dbReference>
<evidence type="ECO:0000313" key="8">
    <source>
        <dbReference type="Proteomes" id="UP000308539"/>
    </source>
</evidence>
<dbReference type="SUPFAM" id="SSF53335">
    <property type="entry name" value="S-adenosyl-L-methionine-dependent methyltransferases"/>
    <property type="match status" value="1"/>
</dbReference>
<dbReference type="PIRSF" id="PIRSF000398">
    <property type="entry name" value="M_m6A_EcoRV"/>
    <property type="match status" value="1"/>
</dbReference>
<evidence type="ECO:0000313" key="7">
    <source>
        <dbReference type="EMBL" id="TKI67044.1"/>
    </source>
</evidence>
<dbReference type="RefSeq" id="WP_025220647.1">
    <property type="nucleotide sequence ID" value="NZ_CP006837.1"/>
</dbReference>
<keyword evidence="5" id="KW-0949">S-adenosyl-L-methionine</keyword>
<evidence type="ECO:0000256" key="2">
    <source>
        <dbReference type="ARBA" id="ARBA00011900"/>
    </source>
</evidence>
<dbReference type="PRINTS" id="PR00505">
    <property type="entry name" value="D12N6MTFRASE"/>
</dbReference>
<keyword evidence="3 7" id="KW-0489">Methyltransferase</keyword>
<dbReference type="Gene3D" id="1.10.1020.10">
    <property type="entry name" value="Adenine-specific Methyltransferase, Domain 2"/>
    <property type="match status" value="1"/>
</dbReference>
<keyword evidence="4" id="KW-0808">Transferase</keyword>
<protein>
    <recommendedName>
        <fullName evidence="2">site-specific DNA-methyltransferase (adenine-specific)</fullName>
        <ecNumber evidence="2">2.1.1.72</ecNumber>
    </recommendedName>
</protein>
<dbReference type="InterPro" id="IPR012327">
    <property type="entry name" value="MeTrfase_D12"/>
</dbReference>
<evidence type="ECO:0000256" key="6">
    <source>
        <dbReference type="ARBA" id="ARBA00047942"/>
    </source>
</evidence>
<evidence type="ECO:0000256" key="4">
    <source>
        <dbReference type="ARBA" id="ARBA00022679"/>
    </source>
</evidence>
<comment type="similarity">
    <text evidence="1">Belongs to the N(4)/N(6)-methyltransferase family.</text>
</comment>
<reference evidence="7 8" key="1">
    <citation type="submission" date="2019-04" db="EMBL/GenBank/DDBJ databases">
        <title>Lysinibacillus genome sequencing.</title>
        <authorList>
            <person name="Dunlap C."/>
        </authorList>
    </citation>
    <scope>NUCLEOTIDE SEQUENCE [LARGE SCALE GENOMIC DNA]</scope>
    <source>
        <strain evidence="7 8">NBRC 109424</strain>
    </source>
</reference>